<evidence type="ECO:0000313" key="2">
    <source>
        <dbReference type="EMBL" id="KAF0325797.1"/>
    </source>
</evidence>
<evidence type="ECO:0000313" key="3">
    <source>
        <dbReference type="Proteomes" id="UP000434172"/>
    </source>
</evidence>
<comment type="caution">
    <text evidence="2">The sequence shown here is derived from an EMBL/GenBank/DDBJ whole genome shotgun (WGS) entry which is preliminary data.</text>
</comment>
<dbReference type="Proteomes" id="UP000434172">
    <property type="component" value="Unassembled WGS sequence"/>
</dbReference>
<sequence>MPPQKTIPDEDWEHLRPTIRKLYLEEDRSLKDVCLILGTFHSLYPSKAQLEWKLKQWYFTKNMGVMDWKYVCNEYHRRKCKGKGSKVYLSGIPLRTKAVERGVSRYCYETAIEKTMRHVPKPPMPEDQPLLMCTPGPEQMNRPCRLDNIPWLLSRRLIEVLQVSRSKCQVT</sequence>
<dbReference type="InterPro" id="IPR025676">
    <property type="entry name" value="Clr5_dom"/>
</dbReference>
<feature type="domain" description="Clr5" evidence="1">
    <location>
        <begin position="8"/>
        <end position="61"/>
    </location>
</feature>
<proteinExistence type="predicted"/>
<accession>A0A8H3WHA0</accession>
<keyword evidence="3" id="KW-1185">Reference proteome</keyword>
<dbReference type="Pfam" id="PF14420">
    <property type="entry name" value="Clr5"/>
    <property type="match status" value="1"/>
</dbReference>
<dbReference type="PANTHER" id="PTHR38788:SF3">
    <property type="entry name" value="CLR5 DOMAIN-CONTAINING PROTEIN"/>
    <property type="match status" value="1"/>
</dbReference>
<dbReference type="AlphaFoldDB" id="A0A8H3WHA0"/>
<reference evidence="2 3" key="1">
    <citation type="submission" date="2019-12" db="EMBL/GenBank/DDBJ databases">
        <title>A genome sequence resource for the geographically widespread anthracnose pathogen Colletotrichum asianum.</title>
        <authorList>
            <person name="Meng Y."/>
        </authorList>
    </citation>
    <scope>NUCLEOTIDE SEQUENCE [LARGE SCALE GENOMIC DNA]</scope>
    <source>
        <strain evidence="2 3">ICMP 18580</strain>
    </source>
</reference>
<name>A0A8H3WHA0_9PEZI</name>
<dbReference type="PANTHER" id="PTHR38788">
    <property type="entry name" value="CLR5 DOMAIN-CONTAINING PROTEIN"/>
    <property type="match status" value="1"/>
</dbReference>
<dbReference type="OrthoDB" id="539213at2759"/>
<gene>
    <name evidence="2" type="ORF">GQ607_006929</name>
</gene>
<evidence type="ECO:0000259" key="1">
    <source>
        <dbReference type="Pfam" id="PF14420"/>
    </source>
</evidence>
<dbReference type="EMBL" id="WOWK01000034">
    <property type="protein sequence ID" value="KAF0325797.1"/>
    <property type="molecule type" value="Genomic_DNA"/>
</dbReference>
<organism evidence="2 3">
    <name type="scientific">Colletotrichum asianum</name>
    <dbReference type="NCBI Taxonomy" id="702518"/>
    <lineage>
        <taxon>Eukaryota</taxon>
        <taxon>Fungi</taxon>
        <taxon>Dikarya</taxon>
        <taxon>Ascomycota</taxon>
        <taxon>Pezizomycotina</taxon>
        <taxon>Sordariomycetes</taxon>
        <taxon>Hypocreomycetidae</taxon>
        <taxon>Glomerellales</taxon>
        <taxon>Glomerellaceae</taxon>
        <taxon>Colletotrichum</taxon>
        <taxon>Colletotrichum gloeosporioides species complex</taxon>
    </lineage>
</organism>
<protein>
    <recommendedName>
        <fullName evidence="1">Clr5 domain-containing protein</fullName>
    </recommendedName>
</protein>